<feature type="region of interest" description="Disordered" evidence="1">
    <location>
        <begin position="127"/>
        <end position="146"/>
    </location>
</feature>
<keyword evidence="2" id="KW-0732">Signal</keyword>
<reference evidence="3 4" key="1">
    <citation type="journal article" date="2020" name="Genome Biol. Evol.">
        <title>A new high-quality draft genome assembly of the Chinese cordyceps Ophiocordyceps sinensis.</title>
        <authorList>
            <person name="Shu R."/>
            <person name="Zhang J."/>
            <person name="Meng Q."/>
            <person name="Zhang H."/>
            <person name="Zhou G."/>
            <person name="Li M."/>
            <person name="Wu P."/>
            <person name="Zhao Y."/>
            <person name="Chen C."/>
            <person name="Qin Q."/>
        </authorList>
    </citation>
    <scope>NUCLEOTIDE SEQUENCE [LARGE SCALE GENOMIC DNA]</scope>
    <source>
        <strain evidence="3 4">IOZ07</strain>
    </source>
</reference>
<dbReference type="EMBL" id="JAAVMX010000003">
    <property type="protein sequence ID" value="KAF4511365.1"/>
    <property type="molecule type" value="Genomic_DNA"/>
</dbReference>
<feature type="signal peptide" evidence="2">
    <location>
        <begin position="1"/>
        <end position="21"/>
    </location>
</feature>
<protein>
    <submittedName>
        <fullName evidence="3">Uncharacterized protein</fullName>
    </submittedName>
</protein>
<feature type="compositionally biased region" description="Basic and acidic residues" evidence="1">
    <location>
        <begin position="166"/>
        <end position="177"/>
    </location>
</feature>
<gene>
    <name evidence="3" type="ORF">G6O67_003171</name>
</gene>
<dbReference type="AlphaFoldDB" id="A0A8H4PVX4"/>
<evidence type="ECO:0000256" key="1">
    <source>
        <dbReference type="SAM" id="MobiDB-lite"/>
    </source>
</evidence>
<dbReference type="Proteomes" id="UP000557566">
    <property type="component" value="Unassembled WGS sequence"/>
</dbReference>
<comment type="caution">
    <text evidence="3">The sequence shown here is derived from an EMBL/GenBank/DDBJ whole genome shotgun (WGS) entry which is preliminary data.</text>
</comment>
<accession>A0A8H4PVX4</accession>
<sequence length="185" mass="20620">MALSLTSGIALWMGRLAGGEGRLPTWVLDEAFRRTVPKMGMAVDCSPPATAAVRAARLGPGLVTDLRLVTRWVVLRGPARREWEFVRAWDCRPGTPEEEELERGGRWCINGREDGCISWRGRRSHQHNWASQEREEASKTSPKTTGHTFEEAIANDLECSGCETTEGERDGHEDCGSRRVLSTGW</sequence>
<feature type="region of interest" description="Disordered" evidence="1">
    <location>
        <begin position="163"/>
        <end position="185"/>
    </location>
</feature>
<keyword evidence="4" id="KW-1185">Reference proteome</keyword>
<evidence type="ECO:0000256" key="2">
    <source>
        <dbReference type="SAM" id="SignalP"/>
    </source>
</evidence>
<proteinExistence type="predicted"/>
<evidence type="ECO:0000313" key="4">
    <source>
        <dbReference type="Proteomes" id="UP000557566"/>
    </source>
</evidence>
<evidence type="ECO:0000313" key="3">
    <source>
        <dbReference type="EMBL" id="KAF4511365.1"/>
    </source>
</evidence>
<feature type="chain" id="PRO_5034780482" evidence="2">
    <location>
        <begin position="22"/>
        <end position="185"/>
    </location>
</feature>
<organism evidence="3 4">
    <name type="scientific">Ophiocordyceps sinensis</name>
    <dbReference type="NCBI Taxonomy" id="72228"/>
    <lineage>
        <taxon>Eukaryota</taxon>
        <taxon>Fungi</taxon>
        <taxon>Dikarya</taxon>
        <taxon>Ascomycota</taxon>
        <taxon>Pezizomycotina</taxon>
        <taxon>Sordariomycetes</taxon>
        <taxon>Hypocreomycetidae</taxon>
        <taxon>Hypocreales</taxon>
        <taxon>Ophiocordycipitaceae</taxon>
        <taxon>Ophiocordyceps</taxon>
    </lineage>
</organism>
<name>A0A8H4PVX4_9HYPO</name>